<evidence type="ECO:0000313" key="3">
    <source>
        <dbReference type="Proteomes" id="UP000029708"/>
    </source>
</evidence>
<protein>
    <submittedName>
        <fullName evidence="1">Uncharacterized protein</fullName>
    </submittedName>
</protein>
<comment type="caution">
    <text evidence="1">The sequence shown here is derived from an EMBL/GenBank/DDBJ whole genome shotgun (WGS) entry which is preliminary data.</text>
</comment>
<dbReference type="AlphaFoldDB" id="A0A099CUQ9"/>
<evidence type="ECO:0000313" key="1">
    <source>
        <dbReference type="EMBL" id="KGI77673.1"/>
    </source>
</evidence>
<evidence type="ECO:0000313" key="4">
    <source>
        <dbReference type="Proteomes" id="UP000560000"/>
    </source>
</evidence>
<name>A0A099CUQ9_9GAMM</name>
<dbReference type="OrthoDB" id="6059091at2"/>
<dbReference type="EMBL" id="JROI01000011">
    <property type="protein sequence ID" value="KGI77673.1"/>
    <property type="molecule type" value="Genomic_DNA"/>
</dbReference>
<sequence>MKIYGRIDGSGFDAETSLRRLAEVTLVATPNELRRIDIFLSPSAETMERMGASHDHEHLSDRVDGFDAAPGFVVAQASSGDA</sequence>
<dbReference type="STRING" id="1543381.LF63_0110390"/>
<dbReference type="Proteomes" id="UP000560000">
    <property type="component" value="Unassembled WGS sequence"/>
</dbReference>
<accession>A0A099CUQ9</accession>
<reference evidence="1 3" key="1">
    <citation type="submission" date="2014-09" db="EMBL/GenBank/DDBJ databases">
        <title>Xanthomonadaceae 3.5X direct submission.</title>
        <authorList>
            <person name="Fang T."/>
            <person name="Wang H."/>
        </authorList>
    </citation>
    <scope>NUCLEOTIDE SEQUENCE [LARGE SCALE GENOMIC DNA]</scope>
    <source>
        <strain evidence="1 3">3.5X</strain>
    </source>
</reference>
<gene>
    <name evidence="2" type="ORF">HNQ86_000148</name>
    <name evidence="1" type="ORF">LF63_0110390</name>
</gene>
<dbReference type="EMBL" id="JACHET010000001">
    <property type="protein sequence ID" value="MBB6182803.1"/>
    <property type="molecule type" value="Genomic_DNA"/>
</dbReference>
<dbReference type="Proteomes" id="UP000029708">
    <property type="component" value="Unassembled WGS sequence"/>
</dbReference>
<reference evidence="2 4" key="2">
    <citation type="submission" date="2020-08" db="EMBL/GenBank/DDBJ databases">
        <title>Genomic Encyclopedia of Type Strains, Phase IV (KMG-IV): sequencing the most valuable type-strain genomes for metagenomic binning, comparative biology and taxonomic classification.</title>
        <authorList>
            <person name="Goeker M."/>
        </authorList>
    </citation>
    <scope>NUCLEOTIDE SEQUENCE [LARGE SCALE GENOMIC DNA]</scope>
    <source>
        <strain evidence="2 4">DSM 107085</strain>
    </source>
</reference>
<dbReference type="HOGENOM" id="CLU_2554952_0_0_6"/>
<organism evidence="1 3">
    <name type="scientific">Oleiagrimonas soli</name>
    <dbReference type="NCBI Taxonomy" id="1543381"/>
    <lineage>
        <taxon>Bacteria</taxon>
        <taxon>Pseudomonadati</taxon>
        <taxon>Pseudomonadota</taxon>
        <taxon>Gammaproteobacteria</taxon>
        <taxon>Lysobacterales</taxon>
        <taxon>Rhodanobacteraceae</taxon>
        <taxon>Oleiagrimonas</taxon>
    </lineage>
</organism>
<keyword evidence="3" id="KW-1185">Reference proteome</keyword>
<proteinExistence type="predicted"/>
<dbReference type="RefSeq" id="WP_043101583.1">
    <property type="nucleotide sequence ID" value="NZ_JACHET010000001.1"/>
</dbReference>
<evidence type="ECO:0000313" key="2">
    <source>
        <dbReference type="EMBL" id="MBB6182803.1"/>
    </source>
</evidence>